<proteinExistence type="predicted"/>
<evidence type="ECO:0000313" key="2">
    <source>
        <dbReference type="EMBL" id="RZS93592.1"/>
    </source>
</evidence>
<organism evidence="2 3">
    <name type="scientific">Aquimarina brevivitae</name>
    <dbReference type="NCBI Taxonomy" id="323412"/>
    <lineage>
        <taxon>Bacteria</taxon>
        <taxon>Pseudomonadati</taxon>
        <taxon>Bacteroidota</taxon>
        <taxon>Flavobacteriia</taxon>
        <taxon>Flavobacteriales</taxon>
        <taxon>Flavobacteriaceae</taxon>
        <taxon>Aquimarina</taxon>
    </lineage>
</organism>
<dbReference type="OrthoDB" id="1453142at2"/>
<evidence type="ECO:0000313" key="3">
    <source>
        <dbReference type="Proteomes" id="UP000292262"/>
    </source>
</evidence>
<protein>
    <submittedName>
        <fullName evidence="2">Uncharacterized protein</fullName>
    </submittedName>
</protein>
<dbReference type="RefSeq" id="WP_130286713.1">
    <property type="nucleotide sequence ID" value="NZ_SGXE01000002.1"/>
</dbReference>
<dbReference type="EMBL" id="SGXE01000002">
    <property type="protein sequence ID" value="RZS93592.1"/>
    <property type="molecule type" value="Genomic_DNA"/>
</dbReference>
<keyword evidence="1" id="KW-1133">Transmembrane helix</keyword>
<evidence type="ECO:0000256" key="1">
    <source>
        <dbReference type="SAM" id="Phobius"/>
    </source>
</evidence>
<keyword evidence="1" id="KW-0812">Transmembrane</keyword>
<dbReference type="Proteomes" id="UP000292262">
    <property type="component" value="Unassembled WGS sequence"/>
</dbReference>
<comment type="caution">
    <text evidence="2">The sequence shown here is derived from an EMBL/GenBank/DDBJ whole genome shotgun (WGS) entry which is preliminary data.</text>
</comment>
<accession>A0A4Q7P4H7</accession>
<reference evidence="2 3" key="1">
    <citation type="submission" date="2019-02" db="EMBL/GenBank/DDBJ databases">
        <title>Genomic Encyclopedia of Type Strains, Phase IV (KMG-IV): sequencing the most valuable type-strain genomes for metagenomic binning, comparative biology and taxonomic classification.</title>
        <authorList>
            <person name="Goeker M."/>
        </authorList>
    </citation>
    <scope>NUCLEOTIDE SEQUENCE [LARGE SCALE GENOMIC DNA]</scope>
    <source>
        <strain evidence="2 3">DSM 17196</strain>
    </source>
</reference>
<gene>
    <name evidence="2" type="ORF">EV197_2172</name>
</gene>
<feature type="transmembrane region" description="Helical" evidence="1">
    <location>
        <begin position="7"/>
        <end position="26"/>
    </location>
</feature>
<keyword evidence="1" id="KW-0472">Membrane</keyword>
<name>A0A4Q7P4H7_9FLAO</name>
<dbReference type="AlphaFoldDB" id="A0A4Q7P4H7"/>
<sequence>MNRIVKYGLISISILIIGLFVIYGIFISTFDLFGEPEKEILKTDCDYEGLRQATTFEYGGNAVTIPAIIVSIDLGCSDNPDDTKKKIVFSAEHTGGTTVETKWKSFDTLVVTYSDKLEPITQINKLTYSDSTLNVTIEYEEE</sequence>
<keyword evidence="3" id="KW-1185">Reference proteome</keyword>